<evidence type="ECO:0000313" key="10">
    <source>
        <dbReference type="Proteomes" id="UP000321907"/>
    </source>
</evidence>
<dbReference type="EMBL" id="VOXD01000005">
    <property type="protein sequence ID" value="TXF90752.1"/>
    <property type="molecule type" value="Genomic_DNA"/>
</dbReference>
<evidence type="ECO:0000256" key="1">
    <source>
        <dbReference type="ARBA" id="ARBA00004429"/>
    </source>
</evidence>
<sequence>MMNLSSLNIERPVLSSVLSIVVIIFGFIGFTYLGVREYPSVDPPIISVVANYPGANADVMESQITEPLEENINGISGIRTISSVSSDGRSTVTVEFELDVDLEAAANDVRDRVSRAIRSLPPDVEPPIVNKADADATTIMALTLQSNNRSLLDLTDMADKLFKERLQTVKGIASIRIWGSKVYSMRLNLDPGKMAALEIAPTDIRDALSRENVELPTGKIEGYRQELTIRTYGRLETEEQFNDLIITEREGTIIRLKDVGVAKIEAQNKRTVLRGKGIIPMVGVAITPQPGANYIEIADDIYERVARIEKELPEDIRVGYAFDNTEPIRAAIDEVQNTIFIAFGLVVLVIFAFLRDWRTTLIPVLVMPISLLGAFFVLYVMDYSINILTLLGIVLSTGLVVDDAIVMLENIYQKIEEGMEPMAAAHEGAKEIFFAIIATSVTLIAVFMPVIFLSGLSGRLFREFGFVVGGAIVISTFVSLTLTPMLSSRMLKKREKHNAFYRVTERFFVGMTSIYRSSLASYLRVKWISPLVIVAAFVGIYFVAMAIPSELAPMEDKGAFRVIATAPEGTSYELMDEYMLELLNILDTIPEIRAYISVTSPGFGSSTSVNSGFVFTNLTSPGERERSQQEIVSSVAPLLAEKNFARAFAVQAQTIEVTRSRGALPVQYVLQAPTLEKLKEVLPDFLSKAEDNPAFSVVDINLKFTKPELTVTIDREKARTLGVSVLDVASTLQLFFAGQRYGYFIRDGKQYEVIGEAGRLFRDEPLDLTTSNVRADNGRLVKLSEVVNLEETSSPPQLFRYNRYVSATINAGLNDGYTIGMGISEMDKIADDLLDESFSTSLSGSSKELEESSSGLLFAFGLALLLVFLTLAAQFESYVDPIIIMVTVPLAILGALLSLHLLGNTLNIFSQIGIIVLIGIVTKNGILIVEFANQQLETATSKREAILSASASRLRPILMTSLATVLGTLPIALALGSASTSRIPMGVAIIGGLMFSLLLTLYLIPSMYLLISRKKVGESQA</sequence>
<keyword evidence="5 8" id="KW-0812">Transmembrane</keyword>
<keyword evidence="3" id="KW-1003">Cell membrane</keyword>
<evidence type="ECO:0000256" key="2">
    <source>
        <dbReference type="ARBA" id="ARBA00022448"/>
    </source>
</evidence>
<feature type="transmembrane region" description="Helical" evidence="8">
    <location>
        <begin position="361"/>
        <end position="381"/>
    </location>
</feature>
<dbReference type="Gene3D" id="3.30.70.1440">
    <property type="entry name" value="Multidrug efflux transporter AcrB pore domain"/>
    <property type="match status" value="1"/>
</dbReference>
<keyword evidence="10" id="KW-1185">Reference proteome</keyword>
<dbReference type="PRINTS" id="PR00702">
    <property type="entry name" value="ACRIFLAVINRP"/>
</dbReference>
<dbReference type="AlphaFoldDB" id="A0A5C7FWH4"/>
<organism evidence="9 10">
    <name type="scientific">Neolewinella aurantiaca</name>
    <dbReference type="NCBI Taxonomy" id="2602767"/>
    <lineage>
        <taxon>Bacteria</taxon>
        <taxon>Pseudomonadati</taxon>
        <taxon>Bacteroidota</taxon>
        <taxon>Saprospiria</taxon>
        <taxon>Saprospirales</taxon>
        <taxon>Lewinellaceae</taxon>
        <taxon>Neolewinella</taxon>
    </lineage>
</organism>
<dbReference type="GO" id="GO:0042910">
    <property type="term" value="F:xenobiotic transmembrane transporter activity"/>
    <property type="evidence" value="ECO:0007669"/>
    <property type="project" value="TreeGrafter"/>
</dbReference>
<feature type="transmembrane region" description="Helical" evidence="8">
    <location>
        <begin position="987"/>
        <end position="1011"/>
    </location>
</feature>
<feature type="transmembrane region" description="Helical" evidence="8">
    <location>
        <begin position="855"/>
        <end position="875"/>
    </location>
</feature>
<feature type="transmembrane region" description="Helical" evidence="8">
    <location>
        <begin position="954"/>
        <end position="975"/>
    </location>
</feature>
<evidence type="ECO:0000256" key="3">
    <source>
        <dbReference type="ARBA" id="ARBA00022475"/>
    </source>
</evidence>
<keyword evidence="2" id="KW-0813">Transport</keyword>
<evidence type="ECO:0000256" key="8">
    <source>
        <dbReference type="SAM" id="Phobius"/>
    </source>
</evidence>
<dbReference type="Gene3D" id="3.30.70.1430">
    <property type="entry name" value="Multidrug efflux transporter AcrB pore domain"/>
    <property type="match status" value="2"/>
</dbReference>
<dbReference type="SUPFAM" id="SSF82714">
    <property type="entry name" value="Multidrug efflux transporter AcrB TolC docking domain, DN and DC subdomains"/>
    <property type="match status" value="2"/>
</dbReference>
<dbReference type="Pfam" id="PF00873">
    <property type="entry name" value="ACR_tran"/>
    <property type="match status" value="1"/>
</dbReference>
<dbReference type="SUPFAM" id="SSF82866">
    <property type="entry name" value="Multidrug efflux transporter AcrB transmembrane domain"/>
    <property type="match status" value="2"/>
</dbReference>
<reference evidence="9 10" key="1">
    <citation type="submission" date="2019-08" db="EMBL/GenBank/DDBJ databases">
        <title>Lewinella sp. strain SSH13 Genome sequencing and assembly.</title>
        <authorList>
            <person name="Kim I."/>
        </authorList>
    </citation>
    <scope>NUCLEOTIDE SEQUENCE [LARGE SCALE GENOMIC DNA]</scope>
    <source>
        <strain evidence="9 10">SSH13</strain>
    </source>
</reference>
<accession>A0A5C7FWH4</accession>
<proteinExistence type="predicted"/>
<evidence type="ECO:0000256" key="6">
    <source>
        <dbReference type="ARBA" id="ARBA00022989"/>
    </source>
</evidence>
<dbReference type="FunFam" id="1.20.1640.10:FF:000001">
    <property type="entry name" value="Efflux pump membrane transporter"/>
    <property type="match status" value="1"/>
</dbReference>
<keyword evidence="7 8" id="KW-0472">Membrane</keyword>
<feature type="transmembrane region" description="Helical" evidence="8">
    <location>
        <begin position="527"/>
        <end position="547"/>
    </location>
</feature>
<feature type="transmembrane region" description="Helical" evidence="8">
    <location>
        <begin position="908"/>
        <end position="933"/>
    </location>
</feature>
<dbReference type="OrthoDB" id="9757876at2"/>
<evidence type="ECO:0000256" key="7">
    <source>
        <dbReference type="ARBA" id="ARBA00023136"/>
    </source>
</evidence>
<feature type="transmembrane region" description="Helical" evidence="8">
    <location>
        <begin position="387"/>
        <end position="411"/>
    </location>
</feature>
<keyword evidence="4" id="KW-0997">Cell inner membrane</keyword>
<feature type="transmembrane region" description="Helical" evidence="8">
    <location>
        <begin position="432"/>
        <end position="452"/>
    </location>
</feature>
<dbReference type="FunFam" id="3.30.70.1430:FF:000001">
    <property type="entry name" value="Efflux pump membrane transporter"/>
    <property type="match status" value="1"/>
</dbReference>
<dbReference type="GO" id="GO:0005886">
    <property type="term" value="C:plasma membrane"/>
    <property type="evidence" value="ECO:0007669"/>
    <property type="project" value="UniProtKB-SubCell"/>
</dbReference>
<protein>
    <submittedName>
        <fullName evidence="9">Efflux RND transporter permease subunit</fullName>
    </submittedName>
</protein>
<dbReference type="Gene3D" id="3.30.70.1320">
    <property type="entry name" value="Multidrug efflux transporter AcrB pore domain like"/>
    <property type="match status" value="1"/>
</dbReference>
<feature type="transmembrane region" description="Helical" evidence="8">
    <location>
        <begin position="335"/>
        <end position="354"/>
    </location>
</feature>
<dbReference type="PANTHER" id="PTHR32063">
    <property type="match status" value="1"/>
</dbReference>
<gene>
    <name evidence="9" type="ORF">FUA23_04750</name>
</gene>
<dbReference type="InterPro" id="IPR001036">
    <property type="entry name" value="Acrflvin-R"/>
</dbReference>
<dbReference type="SUPFAM" id="SSF82693">
    <property type="entry name" value="Multidrug efflux transporter AcrB pore domain, PN1, PN2, PC1 and PC2 subdomains"/>
    <property type="match status" value="3"/>
</dbReference>
<dbReference type="InterPro" id="IPR027463">
    <property type="entry name" value="AcrB_DN_DC_subdom"/>
</dbReference>
<dbReference type="Gene3D" id="1.20.1640.10">
    <property type="entry name" value="Multidrug efflux transporter AcrB transmembrane domain"/>
    <property type="match status" value="2"/>
</dbReference>
<comment type="subcellular location">
    <subcellularLocation>
        <location evidence="1">Cell inner membrane</location>
        <topology evidence="1">Multi-pass membrane protein</topology>
    </subcellularLocation>
</comment>
<feature type="transmembrane region" description="Helical" evidence="8">
    <location>
        <begin position="12"/>
        <end position="35"/>
    </location>
</feature>
<comment type="caution">
    <text evidence="9">The sequence shown here is derived from an EMBL/GenBank/DDBJ whole genome shotgun (WGS) entry which is preliminary data.</text>
</comment>
<evidence type="ECO:0000256" key="5">
    <source>
        <dbReference type="ARBA" id="ARBA00022692"/>
    </source>
</evidence>
<feature type="transmembrane region" description="Helical" evidence="8">
    <location>
        <begin position="882"/>
        <end position="902"/>
    </location>
</feature>
<evidence type="ECO:0000256" key="4">
    <source>
        <dbReference type="ARBA" id="ARBA00022519"/>
    </source>
</evidence>
<name>A0A5C7FWH4_9BACT</name>
<feature type="transmembrane region" description="Helical" evidence="8">
    <location>
        <begin position="464"/>
        <end position="486"/>
    </location>
</feature>
<evidence type="ECO:0000313" key="9">
    <source>
        <dbReference type="EMBL" id="TXF90752.1"/>
    </source>
</evidence>
<dbReference type="Gene3D" id="3.30.2090.10">
    <property type="entry name" value="Multidrug efflux transporter AcrB TolC docking domain, DN and DC subdomains"/>
    <property type="match status" value="2"/>
</dbReference>
<dbReference type="PANTHER" id="PTHR32063:SF28">
    <property type="entry name" value="BLR2861 PROTEIN"/>
    <property type="match status" value="1"/>
</dbReference>
<dbReference type="Proteomes" id="UP000321907">
    <property type="component" value="Unassembled WGS sequence"/>
</dbReference>
<keyword evidence="6 8" id="KW-1133">Transmembrane helix</keyword>